<evidence type="ECO:0000313" key="1">
    <source>
        <dbReference type="EMBL" id="GJT08962.1"/>
    </source>
</evidence>
<gene>
    <name evidence="1" type="ORF">Tco_0843424</name>
</gene>
<proteinExistence type="predicted"/>
<dbReference type="Proteomes" id="UP001151760">
    <property type="component" value="Unassembled WGS sequence"/>
</dbReference>
<keyword evidence="2" id="KW-1185">Reference proteome</keyword>
<reference evidence="1" key="1">
    <citation type="journal article" date="2022" name="Int. J. Mol. Sci.">
        <title>Draft Genome of Tanacetum Coccineum: Genomic Comparison of Closely Related Tanacetum-Family Plants.</title>
        <authorList>
            <person name="Yamashiro T."/>
            <person name="Shiraishi A."/>
            <person name="Nakayama K."/>
            <person name="Satake H."/>
        </authorList>
    </citation>
    <scope>NUCLEOTIDE SEQUENCE</scope>
</reference>
<evidence type="ECO:0000313" key="2">
    <source>
        <dbReference type="Proteomes" id="UP001151760"/>
    </source>
</evidence>
<sequence>MADDDKDMEMWDDAEFLERVFQAIEAAQELGRVSDMLTNLPWEFRQYLIIIDVKITHQGFETRVVSQDLQLWLSNAPPNGNQLTSHVVGWYSTGPKFFAMQTKDCSIIIEKALLFAFVALSDSVPSAAVSAQSTVSTNLETR</sequence>
<comment type="caution">
    <text evidence="1">The sequence shown here is derived from an EMBL/GenBank/DDBJ whole genome shotgun (WGS) entry which is preliminary data.</text>
</comment>
<accession>A0ABQ5B4V4</accession>
<dbReference type="EMBL" id="BQNB010012871">
    <property type="protein sequence ID" value="GJT08962.1"/>
    <property type="molecule type" value="Genomic_DNA"/>
</dbReference>
<reference evidence="1" key="2">
    <citation type="submission" date="2022-01" db="EMBL/GenBank/DDBJ databases">
        <authorList>
            <person name="Yamashiro T."/>
            <person name="Shiraishi A."/>
            <person name="Satake H."/>
            <person name="Nakayama K."/>
        </authorList>
    </citation>
    <scope>NUCLEOTIDE SEQUENCE</scope>
</reference>
<protein>
    <submittedName>
        <fullName evidence="1">Uncharacterized protein</fullName>
    </submittedName>
</protein>
<name>A0ABQ5B4V4_9ASTR</name>
<organism evidence="1 2">
    <name type="scientific">Tanacetum coccineum</name>
    <dbReference type="NCBI Taxonomy" id="301880"/>
    <lineage>
        <taxon>Eukaryota</taxon>
        <taxon>Viridiplantae</taxon>
        <taxon>Streptophyta</taxon>
        <taxon>Embryophyta</taxon>
        <taxon>Tracheophyta</taxon>
        <taxon>Spermatophyta</taxon>
        <taxon>Magnoliopsida</taxon>
        <taxon>eudicotyledons</taxon>
        <taxon>Gunneridae</taxon>
        <taxon>Pentapetalae</taxon>
        <taxon>asterids</taxon>
        <taxon>campanulids</taxon>
        <taxon>Asterales</taxon>
        <taxon>Asteraceae</taxon>
        <taxon>Asteroideae</taxon>
        <taxon>Anthemideae</taxon>
        <taxon>Anthemidinae</taxon>
        <taxon>Tanacetum</taxon>
    </lineage>
</organism>